<reference evidence="5 6" key="2">
    <citation type="journal article" date="2017" name="Nature">
        <title>The Apostasia genome and the evolution of orchids.</title>
        <authorList>
            <person name="Zhang G.Q."/>
            <person name="Liu K.W."/>
            <person name="Li Z."/>
            <person name="Lohaus R."/>
            <person name="Hsiao Y.Y."/>
            <person name="Niu S.C."/>
            <person name="Wang J.Y."/>
            <person name="Lin Y.C."/>
            <person name="Xu Q."/>
            <person name="Chen L.J."/>
            <person name="Yoshida K."/>
            <person name="Fujiwara S."/>
            <person name="Wang Z.W."/>
            <person name="Zhang Y.Q."/>
            <person name="Mitsuda N."/>
            <person name="Wang M."/>
            <person name="Liu G.H."/>
            <person name="Pecoraro L."/>
            <person name="Huang H.X."/>
            <person name="Xiao X.J."/>
            <person name="Lin M."/>
            <person name="Wu X.Y."/>
            <person name="Wu W.L."/>
            <person name="Chen Y.Y."/>
            <person name="Chang S.B."/>
            <person name="Sakamoto S."/>
            <person name="Ohme-Takagi M."/>
            <person name="Yagi M."/>
            <person name="Zeng S.J."/>
            <person name="Shen C.Y."/>
            <person name="Yeh C.M."/>
            <person name="Luo Y.B."/>
            <person name="Tsai W.C."/>
            <person name="Van de Peer Y."/>
            <person name="Liu Z.J."/>
        </authorList>
    </citation>
    <scope>NUCLEOTIDE SEQUENCE [LARGE SCALE GENOMIC DNA]</scope>
    <source>
        <tissue evidence="5">The whole plant</tissue>
    </source>
</reference>
<gene>
    <name evidence="5" type="ORF">MA16_Dca003762</name>
</gene>
<dbReference type="GO" id="GO:0005975">
    <property type="term" value="P:carbohydrate metabolic process"/>
    <property type="evidence" value="ECO:0007669"/>
    <property type="project" value="InterPro"/>
</dbReference>
<proteinExistence type="inferred from homology"/>
<keyword evidence="6" id="KW-1185">Reference proteome</keyword>
<evidence type="ECO:0000256" key="3">
    <source>
        <dbReference type="ARBA" id="ARBA00023295"/>
    </source>
</evidence>
<dbReference type="STRING" id="906689.A0A2I0WFZ0"/>
<dbReference type="Proteomes" id="UP000233837">
    <property type="component" value="Unassembled WGS sequence"/>
</dbReference>
<dbReference type="SUPFAM" id="SSF51445">
    <property type="entry name" value="(Trans)glycosidases"/>
    <property type="match status" value="1"/>
</dbReference>
<dbReference type="GO" id="GO:0004553">
    <property type="term" value="F:hydrolase activity, hydrolyzing O-glycosyl compounds"/>
    <property type="evidence" value="ECO:0007669"/>
    <property type="project" value="InterPro"/>
</dbReference>
<comment type="similarity">
    <text evidence="1 4">Belongs to the glycosyl hydrolase 17 family.</text>
</comment>
<evidence type="ECO:0000313" key="6">
    <source>
        <dbReference type="Proteomes" id="UP000233837"/>
    </source>
</evidence>
<accession>A0A2I0WFZ0</accession>
<reference evidence="5 6" key="1">
    <citation type="journal article" date="2016" name="Sci. Rep.">
        <title>The Dendrobium catenatum Lindl. genome sequence provides insights into polysaccharide synthase, floral development and adaptive evolution.</title>
        <authorList>
            <person name="Zhang G.Q."/>
            <person name="Xu Q."/>
            <person name="Bian C."/>
            <person name="Tsai W.C."/>
            <person name="Yeh C.M."/>
            <person name="Liu K.W."/>
            <person name="Yoshida K."/>
            <person name="Zhang L.S."/>
            <person name="Chang S.B."/>
            <person name="Chen F."/>
            <person name="Shi Y."/>
            <person name="Su Y.Y."/>
            <person name="Zhang Y.Q."/>
            <person name="Chen L.J."/>
            <person name="Yin Y."/>
            <person name="Lin M."/>
            <person name="Huang H."/>
            <person name="Deng H."/>
            <person name="Wang Z.W."/>
            <person name="Zhu S.L."/>
            <person name="Zhao X."/>
            <person name="Deng C."/>
            <person name="Niu S.C."/>
            <person name="Huang J."/>
            <person name="Wang M."/>
            <person name="Liu G.H."/>
            <person name="Yang H.J."/>
            <person name="Xiao X.J."/>
            <person name="Hsiao Y.Y."/>
            <person name="Wu W.L."/>
            <person name="Chen Y.Y."/>
            <person name="Mitsuda N."/>
            <person name="Ohme-Takagi M."/>
            <person name="Luo Y.B."/>
            <person name="Van de Peer Y."/>
            <person name="Liu Z.J."/>
        </authorList>
    </citation>
    <scope>NUCLEOTIDE SEQUENCE [LARGE SCALE GENOMIC DNA]</scope>
    <source>
        <tissue evidence="5">The whole plant</tissue>
    </source>
</reference>
<dbReference type="PANTHER" id="PTHR32227">
    <property type="entry name" value="GLUCAN ENDO-1,3-BETA-GLUCOSIDASE BG1-RELATED-RELATED"/>
    <property type="match status" value="1"/>
</dbReference>
<dbReference type="Gene3D" id="3.20.20.80">
    <property type="entry name" value="Glycosidases"/>
    <property type="match status" value="1"/>
</dbReference>
<dbReference type="InterPro" id="IPR017853">
    <property type="entry name" value="GH"/>
</dbReference>
<keyword evidence="2" id="KW-0378">Hydrolase</keyword>
<sequence length="112" mass="12328">MAAAYFNPALALLILLLVGSLLQAVAYIGANWGILSTHLLSPPIVVDLLKENRIGKVKLFDTYPSILRALMGSNIEVMAGIPNEMLELLSSLLLLRTFGFARMSRDTWLKVE</sequence>
<dbReference type="EMBL" id="KZ502674">
    <property type="protein sequence ID" value="PKU74559.1"/>
    <property type="molecule type" value="Genomic_DNA"/>
</dbReference>
<evidence type="ECO:0000313" key="5">
    <source>
        <dbReference type="EMBL" id="PKU74559.1"/>
    </source>
</evidence>
<dbReference type="Pfam" id="PF00332">
    <property type="entry name" value="Glyco_hydro_17"/>
    <property type="match status" value="1"/>
</dbReference>
<evidence type="ECO:0000256" key="1">
    <source>
        <dbReference type="ARBA" id="ARBA00008773"/>
    </source>
</evidence>
<keyword evidence="3" id="KW-0326">Glycosidase</keyword>
<dbReference type="InterPro" id="IPR000490">
    <property type="entry name" value="Glyco_hydro_17"/>
</dbReference>
<organism evidence="5 6">
    <name type="scientific">Dendrobium catenatum</name>
    <dbReference type="NCBI Taxonomy" id="906689"/>
    <lineage>
        <taxon>Eukaryota</taxon>
        <taxon>Viridiplantae</taxon>
        <taxon>Streptophyta</taxon>
        <taxon>Embryophyta</taxon>
        <taxon>Tracheophyta</taxon>
        <taxon>Spermatophyta</taxon>
        <taxon>Magnoliopsida</taxon>
        <taxon>Liliopsida</taxon>
        <taxon>Asparagales</taxon>
        <taxon>Orchidaceae</taxon>
        <taxon>Epidendroideae</taxon>
        <taxon>Malaxideae</taxon>
        <taxon>Dendrobiinae</taxon>
        <taxon>Dendrobium</taxon>
    </lineage>
</organism>
<dbReference type="InterPro" id="IPR044965">
    <property type="entry name" value="Glyco_hydro_17_plant"/>
</dbReference>
<evidence type="ECO:0000256" key="4">
    <source>
        <dbReference type="RuleBase" id="RU004335"/>
    </source>
</evidence>
<protein>
    <submittedName>
        <fullName evidence="5">Glucan endo-1,3-beta-glucosidase 6</fullName>
    </submittedName>
</protein>
<name>A0A2I0WFZ0_9ASPA</name>
<evidence type="ECO:0000256" key="2">
    <source>
        <dbReference type="ARBA" id="ARBA00022801"/>
    </source>
</evidence>
<dbReference type="AlphaFoldDB" id="A0A2I0WFZ0"/>